<organism evidence="1 2">
    <name type="scientific">Pluteus cervinus</name>
    <dbReference type="NCBI Taxonomy" id="181527"/>
    <lineage>
        <taxon>Eukaryota</taxon>
        <taxon>Fungi</taxon>
        <taxon>Dikarya</taxon>
        <taxon>Basidiomycota</taxon>
        <taxon>Agaricomycotina</taxon>
        <taxon>Agaricomycetes</taxon>
        <taxon>Agaricomycetidae</taxon>
        <taxon>Agaricales</taxon>
        <taxon>Pluteineae</taxon>
        <taxon>Pluteaceae</taxon>
        <taxon>Pluteus</taxon>
    </lineage>
</organism>
<dbReference type="EMBL" id="ML208409">
    <property type="protein sequence ID" value="TFK66299.1"/>
    <property type="molecule type" value="Genomic_DNA"/>
</dbReference>
<name>A0ACD3ALS7_9AGAR</name>
<accession>A0ACD3ALS7</accession>
<dbReference type="Proteomes" id="UP000308600">
    <property type="component" value="Unassembled WGS sequence"/>
</dbReference>
<sequence>MVIPPGGEKPKKSSDDNTFIFCIMEGTIIFSIQEDKFLLTAGGMFMVPRGNRYGLENVGQNEARLFYSQARRVCDCQCTDTTSSESSSGSGELESLEEEMEEMAVEC</sequence>
<proteinExistence type="predicted"/>
<reference evidence="1 2" key="1">
    <citation type="journal article" date="2019" name="Nat. Ecol. Evol.">
        <title>Megaphylogeny resolves global patterns of mushroom evolution.</title>
        <authorList>
            <person name="Varga T."/>
            <person name="Krizsan K."/>
            <person name="Foldi C."/>
            <person name="Dima B."/>
            <person name="Sanchez-Garcia M."/>
            <person name="Sanchez-Ramirez S."/>
            <person name="Szollosi G.J."/>
            <person name="Szarkandi J.G."/>
            <person name="Papp V."/>
            <person name="Albert L."/>
            <person name="Andreopoulos W."/>
            <person name="Angelini C."/>
            <person name="Antonin V."/>
            <person name="Barry K.W."/>
            <person name="Bougher N.L."/>
            <person name="Buchanan P."/>
            <person name="Buyck B."/>
            <person name="Bense V."/>
            <person name="Catcheside P."/>
            <person name="Chovatia M."/>
            <person name="Cooper J."/>
            <person name="Damon W."/>
            <person name="Desjardin D."/>
            <person name="Finy P."/>
            <person name="Geml J."/>
            <person name="Haridas S."/>
            <person name="Hughes K."/>
            <person name="Justo A."/>
            <person name="Karasinski D."/>
            <person name="Kautmanova I."/>
            <person name="Kiss B."/>
            <person name="Kocsube S."/>
            <person name="Kotiranta H."/>
            <person name="LaButti K.M."/>
            <person name="Lechner B.E."/>
            <person name="Liimatainen K."/>
            <person name="Lipzen A."/>
            <person name="Lukacs Z."/>
            <person name="Mihaltcheva S."/>
            <person name="Morgado L.N."/>
            <person name="Niskanen T."/>
            <person name="Noordeloos M.E."/>
            <person name="Ohm R.A."/>
            <person name="Ortiz-Santana B."/>
            <person name="Ovrebo C."/>
            <person name="Racz N."/>
            <person name="Riley R."/>
            <person name="Savchenko A."/>
            <person name="Shiryaev A."/>
            <person name="Soop K."/>
            <person name="Spirin V."/>
            <person name="Szebenyi C."/>
            <person name="Tomsovsky M."/>
            <person name="Tulloss R.E."/>
            <person name="Uehling J."/>
            <person name="Grigoriev I.V."/>
            <person name="Vagvolgyi C."/>
            <person name="Papp T."/>
            <person name="Martin F.M."/>
            <person name="Miettinen O."/>
            <person name="Hibbett D.S."/>
            <person name="Nagy L.G."/>
        </authorList>
    </citation>
    <scope>NUCLEOTIDE SEQUENCE [LARGE SCALE GENOMIC DNA]</scope>
    <source>
        <strain evidence="1 2">NL-1719</strain>
    </source>
</reference>
<gene>
    <name evidence="1" type="ORF">BDN72DRAFT_154955</name>
</gene>
<protein>
    <submittedName>
        <fullName evidence="1">Uncharacterized protein</fullName>
    </submittedName>
</protein>
<keyword evidence="2" id="KW-1185">Reference proteome</keyword>
<evidence type="ECO:0000313" key="1">
    <source>
        <dbReference type="EMBL" id="TFK66299.1"/>
    </source>
</evidence>
<evidence type="ECO:0000313" key="2">
    <source>
        <dbReference type="Proteomes" id="UP000308600"/>
    </source>
</evidence>